<evidence type="ECO:0000259" key="1">
    <source>
        <dbReference type="Pfam" id="PF26366"/>
    </source>
</evidence>
<name>A0A918X2Z0_9ACTN</name>
<proteinExistence type="predicted"/>
<reference evidence="2" key="1">
    <citation type="journal article" date="2014" name="Int. J. Syst. Evol. Microbiol.">
        <title>Complete genome sequence of Corynebacterium casei LMG S-19264T (=DSM 44701T), isolated from a smear-ripened cheese.</title>
        <authorList>
            <consortium name="US DOE Joint Genome Institute (JGI-PGF)"/>
            <person name="Walter F."/>
            <person name="Albersmeier A."/>
            <person name="Kalinowski J."/>
            <person name="Ruckert C."/>
        </authorList>
    </citation>
    <scope>NUCLEOTIDE SEQUENCE</scope>
    <source>
        <strain evidence="2">JCM 4637</strain>
    </source>
</reference>
<accession>A0A918X2Z0</accession>
<feature type="domain" description="DUF8094" evidence="1">
    <location>
        <begin position="10"/>
        <end position="305"/>
    </location>
</feature>
<dbReference type="AlphaFoldDB" id="A0A918X2Z0"/>
<dbReference type="EMBL" id="BMVC01000013">
    <property type="protein sequence ID" value="GHD06773.1"/>
    <property type="molecule type" value="Genomic_DNA"/>
</dbReference>
<organism evidence="2 3">
    <name type="scientific">Streptomyces finlayi</name>
    <dbReference type="NCBI Taxonomy" id="67296"/>
    <lineage>
        <taxon>Bacteria</taxon>
        <taxon>Bacillati</taxon>
        <taxon>Actinomycetota</taxon>
        <taxon>Actinomycetes</taxon>
        <taxon>Kitasatosporales</taxon>
        <taxon>Streptomycetaceae</taxon>
        <taxon>Streptomyces</taxon>
    </lineage>
</organism>
<protein>
    <submittedName>
        <fullName evidence="2">Lipoprotein</fullName>
    </submittedName>
</protein>
<dbReference type="Proteomes" id="UP000638353">
    <property type="component" value="Unassembled WGS sequence"/>
</dbReference>
<keyword evidence="2" id="KW-0449">Lipoprotein</keyword>
<reference evidence="2" key="2">
    <citation type="submission" date="2020-09" db="EMBL/GenBank/DDBJ databases">
        <authorList>
            <person name="Sun Q."/>
            <person name="Ohkuma M."/>
        </authorList>
    </citation>
    <scope>NUCLEOTIDE SEQUENCE</scope>
    <source>
        <strain evidence="2">JCM 4637</strain>
    </source>
</reference>
<evidence type="ECO:0000313" key="3">
    <source>
        <dbReference type="Proteomes" id="UP000638353"/>
    </source>
</evidence>
<gene>
    <name evidence="2" type="ORF">GCM10010334_58590</name>
</gene>
<sequence length="306" mass="32835">MTVHGELEIVPTATKAEAARALKDFTDAYNKADKAYDPAAVAGRVTGALAAINQGGLKARQKQHPDGNSSFTPLELTDARFLIPQKAGWPRWFAVDADSNRDTDNGGRGDSRWLLVFVRGGANQLWEASHLLTVRTGEVPEFAVDGKGFVKPVTDDDPALAVAPRRLSADYASYLQNKGRPPVFAPGQDTTLWLAQRTRASQRVGRSMQYLDQELVTDAYAPVGLATKDGGALVFFASRHFEKQTAAPGVPLLDINPDVRALMTGTPKTALMKERVSSQVALVPKKGAGTVRVQSRVQGLVAATGS</sequence>
<dbReference type="Pfam" id="PF26366">
    <property type="entry name" value="DUF8094"/>
    <property type="match status" value="1"/>
</dbReference>
<dbReference type="RefSeq" id="WP_229898282.1">
    <property type="nucleotide sequence ID" value="NZ_BMVC01000013.1"/>
</dbReference>
<dbReference type="InterPro" id="IPR058407">
    <property type="entry name" value="DUF8094"/>
</dbReference>
<comment type="caution">
    <text evidence="2">The sequence shown here is derived from an EMBL/GenBank/DDBJ whole genome shotgun (WGS) entry which is preliminary data.</text>
</comment>
<evidence type="ECO:0000313" key="2">
    <source>
        <dbReference type="EMBL" id="GHD06773.1"/>
    </source>
</evidence>